<accession>A0A2P2N8D1</accession>
<dbReference type="EMBL" id="GGEC01058265">
    <property type="protein sequence ID" value="MBX38749.1"/>
    <property type="molecule type" value="Transcribed_RNA"/>
</dbReference>
<reference evidence="1" key="1">
    <citation type="submission" date="2018-02" db="EMBL/GenBank/DDBJ databases">
        <title>Rhizophora mucronata_Transcriptome.</title>
        <authorList>
            <person name="Meera S.P."/>
            <person name="Sreeshan A."/>
            <person name="Augustine A."/>
        </authorList>
    </citation>
    <scope>NUCLEOTIDE SEQUENCE</scope>
    <source>
        <tissue evidence="1">Leaf</tissue>
    </source>
</reference>
<name>A0A2P2N8D1_RHIMU</name>
<evidence type="ECO:0000313" key="1">
    <source>
        <dbReference type="EMBL" id="MBX38749.1"/>
    </source>
</evidence>
<protein>
    <submittedName>
        <fullName evidence="1">Uncharacterized protein</fullName>
    </submittedName>
</protein>
<sequence length="44" mass="4566">MLAVPSVVACGQIASRLVPVSASGTDCHHYFHSLHASFLATNVA</sequence>
<organism evidence="1">
    <name type="scientific">Rhizophora mucronata</name>
    <name type="common">Asiatic mangrove</name>
    <dbReference type="NCBI Taxonomy" id="61149"/>
    <lineage>
        <taxon>Eukaryota</taxon>
        <taxon>Viridiplantae</taxon>
        <taxon>Streptophyta</taxon>
        <taxon>Embryophyta</taxon>
        <taxon>Tracheophyta</taxon>
        <taxon>Spermatophyta</taxon>
        <taxon>Magnoliopsida</taxon>
        <taxon>eudicotyledons</taxon>
        <taxon>Gunneridae</taxon>
        <taxon>Pentapetalae</taxon>
        <taxon>rosids</taxon>
        <taxon>fabids</taxon>
        <taxon>Malpighiales</taxon>
        <taxon>Rhizophoraceae</taxon>
        <taxon>Rhizophora</taxon>
    </lineage>
</organism>
<proteinExistence type="predicted"/>
<dbReference type="AlphaFoldDB" id="A0A2P2N8D1"/>